<reference evidence="1 2" key="1">
    <citation type="journal article" date="2011" name="J. Bacteriol.">
        <title>Complete genome sequence of the industrial strain Ketogulonicigenium vulgare WSH-001.</title>
        <authorList>
            <person name="Liu L."/>
            <person name="Li Y."/>
            <person name="Zhang J."/>
            <person name="Zhou Z."/>
            <person name="Liu J."/>
            <person name="Li X."/>
            <person name="Zhou J."/>
            <person name="Du G."/>
            <person name="Wang L."/>
            <person name="Chen J."/>
        </authorList>
    </citation>
    <scope>NUCLEOTIDE SEQUENCE [LARGE SCALE GENOMIC DNA]</scope>
    <source>
        <strain evidence="1 2">WSH-001</strain>
    </source>
</reference>
<gene>
    <name evidence="1" type="ordered locus">KVU_1949</name>
</gene>
<sequence length="195" mass="20959">MMMRRPVDLTSFDPAPAVPAGPSADYLAGYADAMAECEQREAARTAHALTELAAHFSALAFTHSDARRTVLASLTPFFDALCQQLLPGTRGTSLRLYLAEALDQAAAQDLPAHITIDLAPEDHALMTAHAAQLPSYCSLQLRTELPPGMVLIGTKAGETCLDVQAIHTCLQDLMQIAAHIIAKPQPEENHVRHSA</sequence>
<dbReference type="OrthoDB" id="7870971at2"/>
<dbReference type="EMBL" id="CP002018">
    <property type="protein sequence ID" value="AEM41788.1"/>
    <property type="molecule type" value="Genomic_DNA"/>
</dbReference>
<dbReference type="KEGG" id="kvl:KVU_1949"/>
<evidence type="ECO:0000313" key="1">
    <source>
        <dbReference type="EMBL" id="AEM41788.1"/>
    </source>
</evidence>
<proteinExistence type="predicted"/>
<organism evidence="1 2">
    <name type="scientific">Ketogulonicigenium vulgare (strain WSH-001)</name>
    <dbReference type="NCBI Taxonomy" id="759362"/>
    <lineage>
        <taxon>Bacteria</taxon>
        <taxon>Pseudomonadati</taxon>
        <taxon>Pseudomonadota</taxon>
        <taxon>Alphaproteobacteria</taxon>
        <taxon>Rhodobacterales</taxon>
        <taxon>Roseobacteraceae</taxon>
        <taxon>Ketogulonicigenium</taxon>
    </lineage>
</organism>
<evidence type="ECO:0000313" key="2">
    <source>
        <dbReference type="Proteomes" id="UP000000692"/>
    </source>
</evidence>
<accession>F9Y4H5</accession>
<protein>
    <submittedName>
        <fullName evidence="1">Uncharacterized protein</fullName>
    </submittedName>
</protein>
<name>F9Y4H5_KETVW</name>
<dbReference type="RefSeq" id="WP_013385160.1">
    <property type="nucleotide sequence ID" value="NC_017384.1"/>
</dbReference>
<dbReference type="AlphaFoldDB" id="F9Y4H5"/>
<dbReference type="Proteomes" id="UP000000692">
    <property type="component" value="Chromosome"/>
</dbReference>
<keyword evidence="2" id="KW-1185">Reference proteome</keyword>
<dbReference type="HOGENOM" id="CLU_1394723_0_0_5"/>